<organism evidence="2 3">
    <name type="scientific">Pristionchus pacificus</name>
    <name type="common">Parasitic nematode worm</name>
    <dbReference type="NCBI Taxonomy" id="54126"/>
    <lineage>
        <taxon>Eukaryota</taxon>
        <taxon>Metazoa</taxon>
        <taxon>Ecdysozoa</taxon>
        <taxon>Nematoda</taxon>
        <taxon>Chromadorea</taxon>
        <taxon>Rhabditida</taxon>
        <taxon>Rhabditina</taxon>
        <taxon>Diplogasteromorpha</taxon>
        <taxon>Diplogasteroidea</taxon>
        <taxon>Neodiplogasteridae</taxon>
        <taxon>Pristionchus</taxon>
    </lineage>
</organism>
<dbReference type="InterPro" id="IPR016158">
    <property type="entry name" value="Cullin_homology"/>
</dbReference>
<dbReference type="PANTHER" id="PTHR11932">
    <property type="entry name" value="CULLIN"/>
    <property type="match status" value="1"/>
</dbReference>
<reference evidence="3" key="1">
    <citation type="journal article" date="2008" name="Nat. Genet.">
        <title>The Pristionchus pacificus genome provides a unique perspective on nematode lifestyle and parasitism.</title>
        <authorList>
            <person name="Dieterich C."/>
            <person name="Clifton S.W."/>
            <person name="Schuster L.N."/>
            <person name="Chinwalla A."/>
            <person name="Delehaunty K."/>
            <person name="Dinkelacker I."/>
            <person name="Fulton L."/>
            <person name="Fulton R."/>
            <person name="Godfrey J."/>
            <person name="Minx P."/>
            <person name="Mitreva M."/>
            <person name="Roeseler W."/>
            <person name="Tian H."/>
            <person name="Witte H."/>
            <person name="Yang S.P."/>
            <person name="Wilson R.K."/>
            <person name="Sommer R.J."/>
        </authorList>
    </citation>
    <scope>NUCLEOTIDE SEQUENCE [LARGE SCALE GENOMIC DNA]</scope>
    <source>
        <strain evidence="3">PS312</strain>
    </source>
</reference>
<dbReference type="InterPro" id="IPR019559">
    <property type="entry name" value="Cullin_neddylation_domain"/>
</dbReference>
<dbReference type="Proteomes" id="UP000005239">
    <property type="component" value="Unassembled WGS sequence"/>
</dbReference>
<accession>A0A8R1UK61</accession>
<accession>A0A2A6C9V1</accession>
<gene>
    <name evidence="2" type="primary">WBGene00272360</name>
</gene>
<evidence type="ECO:0000313" key="3">
    <source>
        <dbReference type="Proteomes" id="UP000005239"/>
    </source>
</evidence>
<dbReference type="Pfam" id="PF26557">
    <property type="entry name" value="Cullin_AB"/>
    <property type="match status" value="1"/>
</dbReference>
<keyword evidence="3" id="KW-1185">Reference proteome</keyword>
<dbReference type="EnsemblMetazoa" id="PPA33991.1">
    <property type="protein sequence ID" value="PPA33991.1"/>
    <property type="gene ID" value="WBGene00272360"/>
</dbReference>
<dbReference type="SMART" id="SM00884">
    <property type="entry name" value="Cullin_Nedd8"/>
    <property type="match status" value="1"/>
</dbReference>
<dbReference type="FunFam" id="3.30.230.130:FF:000004">
    <property type="entry name" value="Cullin 5"/>
    <property type="match status" value="1"/>
</dbReference>
<evidence type="ECO:0000256" key="1">
    <source>
        <dbReference type="PROSITE-ProRule" id="PRU00330"/>
    </source>
</evidence>
<sequence>MTSWMDRRQAASSAYDLLLISSVLPGDLPLLQVSLPHELEELVSPVEGYYGKIYNGRKLHWLHHWSTAAMMFKTREGASFELEVTTFQLAVLFCWNDRPDASLSLESLRVATELPDTELVKTLFSLCSMPKLKYQVLLVDERPPINPKKFTDSTEFRLNHGFKLNGREQERGKLSLVGRLQLSLESTAKAEHEEIIALRQIRVQEAVVKVMKTRKELSLASLEHELINVLKPMFVPSKVMMKEQLEWLLENNFITRKESKMDIFQYVS</sequence>
<dbReference type="GO" id="GO:0006511">
    <property type="term" value="P:ubiquitin-dependent protein catabolic process"/>
    <property type="evidence" value="ECO:0007669"/>
    <property type="project" value="InterPro"/>
</dbReference>
<evidence type="ECO:0000313" key="2">
    <source>
        <dbReference type="EnsemblMetazoa" id="PPA33991.1"/>
    </source>
</evidence>
<dbReference type="Gene3D" id="1.10.10.10">
    <property type="entry name" value="Winged helix-like DNA-binding domain superfamily/Winged helix DNA-binding domain"/>
    <property type="match status" value="1"/>
</dbReference>
<dbReference type="Pfam" id="PF10557">
    <property type="entry name" value="Cullin_Nedd8"/>
    <property type="match status" value="1"/>
</dbReference>
<dbReference type="InterPro" id="IPR045093">
    <property type="entry name" value="Cullin"/>
</dbReference>
<dbReference type="PROSITE" id="PS50069">
    <property type="entry name" value="CULLIN_2"/>
    <property type="match status" value="1"/>
</dbReference>
<dbReference type="InterPro" id="IPR059120">
    <property type="entry name" value="Cullin-like_AB"/>
</dbReference>
<dbReference type="InterPro" id="IPR036317">
    <property type="entry name" value="Cullin_homology_sf"/>
</dbReference>
<dbReference type="SUPFAM" id="SSF75632">
    <property type="entry name" value="Cullin homology domain"/>
    <property type="match status" value="1"/>
</dbReference>
<comment type="similarity">
    <text evidence="1">Belongs to the cullin family.</text>
</comment>
<dbReference type="InterPro" id="IPR036388">
    <property type="entry name" value="WH-like_DNA-bd_sf"/>
</dbReference>
<proteinExistence type="inferred from homology"/>
<dbReference type="SUPFAM" id="SSF46785">
    <property type="entry name" value="Winged helix' DNA-binding domain"/>
    <property type="match status" value="1"/>
</dbReference>
<dbReference type="InterPro" id="IPR036390">
    <property type="entry name" value="WH_DNA-bd_sf"/>
</dbReference>
<protein>
    <submittedName>
        <fullName evidence="2">Cul-5</fullName>
    </submittedName>
</protein>
<reference evidence="2" key="2">
    <citation type="submission" date="2022-06" db="UniProtKB">
        <authorList>
            <consortium name="EnsemblMetazoa"/>
        </authorList>
    </citation>
    <scope>IDENTIFICATION</scope>
    <source>
        <strain evidence="2">PS312</strain>
    </source>
</reference>
<dbReference type="AlphaFoldDB" id="A0A2A6C9V1"/>
<dbReference type="GO" id="GO:0031625">
    <property type="term" value="F:ubiquitin protein ligase binding"/>
    <property type="evidence" value="ECO:0007669"/>
    <property type="project" value="InterPro"/>
</dbReference>
<dbReference type="Gene3D" id="3.30.230.130">
    <property type="entry name" value="Cullin, Chain C, Domain 2"/>
    <property type="match status" value="1"/>
</dbReference>
<name>A0A2A6C9V1_PRIPA</name>